<evidence type="ECO:0000256" key="2">
    <source>
        <dbReference type="ARBA" id="ARBA00022723"/>
    </source>
</evidence>
<evidence type="ECO:0000256" key="6">
    <source>
        <dbReference type="ARBA" id="ARBA00023128"/>
    </source>
</evidence>
<dbReference type="OMA" id="AHIPPKR"/>
<dbReference type="OrthoDB" id="421327at2759"/>
<evidence type="ECO:0000256" key="7">
    <source>
        <dbReference type="ARBA" id="ARBA00045681"/>
    </source>
</evidence>
<feature type="region of interest" description="Disordered" evidence="8">
    <location>
        <begin position="597"/>
        <end position="617"/>
    </location>
</feature>
<comment type="subcellular location">
    <subcellularLocation>
        <location evidence="1">Mitochondrion</location>
    </subcellularLocation>
</comment>
<dbReference type="EMBL" id="KI545873">
    <property type="protein sequence ID" value="EST06714.1"/>
    <property type="molecule type" value="Genomic_DNA"/>
</dbReference>
<dbReference type="Pfam" id="PF09243">
    <property type="entry name" value="Rsm22"/>
    <property type="match status" value="2"/>
</dbReference>
<dbReference type="GO" id="GO:0006412">
    <property type="term" value="P:translation"/>
    <property type="evidence" value="ECO:0007669"/>
    <property type="project" value="InterPro"/>
</dbReference>
<feature type="region of interest" description="Disordered" evidence="8">
    <location>
        <begin position="1"/>
        <end position="55"/>
    </location>
</feature>
<keyword evidence="2" id="KW-0479">Metal-binding</keyword>
<proteinExistence type="predicted"/>
<feature type="compositionally biased region" description="Basic and acidic residues" evidence="8">
    <location>
        <begin position="237"/>
        <end position="247"/>
    </location>
</feature>
<dbReference type="GeneID" id="27420857"/>
<accession>V5EWL9</accession>
<dbReference type="HOGENOM" id="CLU_300564_0_0_1"/>
<dbReference type="GO" id="GO:0046872">
    <property type="term" value="F:metal ion binding"/>
    <property type="evidence" value="ECO:0007669"/>
    <property type="project" value="UniProtKB-KW"/>
</dbReference>
<dbReference type="Proteomes" id="UP000019377">
    <property type="component" value="Unassembled WGS sequence"/>
</dbReference>
<evidence type="ECO:0000313" key="9">
    <source>
        <dbReference type="EMBL" id="EST06714.1"/>
    </source>
</evidence>
<dbReference type="PANTHER" id="PTHR13184">
    <property type="entry name" value="37S RIBOSOMAL PROTEIN S22"/>
    <property type="match status" value="1"/>
</dbReference>
<name>V5EWL9_KALBG</name>
<protein>
    <submittedName>
        <fullName evidence="9">Uncharacterized protein</fullName>
    </submittedName>
</protein>
<feature type="region of interest" description="Disordered" evidence="8">
    <location>
        <begin position="811"/>
        <end position="876"/>
    </location>
</feature>
<dbReference type="InterPro" id="IPR015324">
    <property type="entry name" value="Ribosomal_Rsm22-like"/>
</dbReference>
<evidence type="ECO:0000256" key="3">
    <source>
        <dbReference type="ARBA" id="ARBA00022946"/>
    </source>
</evidence>
<evidence type="ECO:0000256" key="1">
    <source>
        <dbReference type="ARBA" id="ARBA00004173"/>
    </source>
</evidence>
<gene>
    <name evidence="9" type="ORF">PSEUBRA_SCAF3g04242</name>
</gene>
<feature type="compositionally biased region" description="Low complexity" evidence="8">
    <location>
        <begin position="597"/>
        <end position="611"/>
    </location>
</feature>
<dbReference type="GO" id="GO:0051536">
    <property type="term" value="F:iron-sulfur cluster binding"/>
    <property type="evidence" value="ECO:0007669"/>
    <property type="project" value="UniProtKB-KW"/>
</dbReference>
<feature type="compositionally biased region" description="Basic residues" evidence="8">
    <location>
        <begin position="856"/>
        <end position="865"/>
    </location>
</feature>
<feature type="compositionally biased region" description="Low complexity" evidence="8">
    <location>
        <begin position="224"/>
        <end position="233"/>
    </location>
</feature>
<dbReference type="eggNOG" id="KOG2539">
    <property type="taxonomic scope" value="Eukaryota"/>
</dbReference>
<feature type="region of interest" description="Disordered" evidence="8">
    <location>
        <begin position="219"/>
        <end position="293"/>
    </location>
</feature>
<reference evidence="10" key="1">
    <citation type="journal article" date="2013" name="Genome Announc.">
        <title>Draft genome sequence of Pseudozyma brasiliensis sp. nov. strain GHG001, a high producer of endo-1,4-xylanase isolated from an insect pest of sugarcane.</title>
        <authorList>
            <person name="Oliveira J.V.D.C."/>
            <person name="dos Santos R.A.C."/>
            <person name="Borges T.A."/>
            <person name="Riano-Pachon D.M."/>
            <person name="Goldman G.H."/>
        </authorList>
    </citation>
    <scope>NUCLEOTIDE SEQUENCE [LARGE SCALE GENOMIC DNA]</scope>
    <source>
        <strain evidence="10">GHG001</strain>
    </source>
</reference>
<comment type="function">
    <text evidence="7">Mitochondrial ribosome (mitoribosome) assembly factor. Binds at the interface of the head and body domains of the mitochondrial small ribosomal subunit (mt-SSU), occluding the mRNA channel and preventing compaction of the head domain towards the body. Probable inactive methyltransferase: retains the characteristic folding and ability to bind S-adenosyl-L-methionine, but it probably lost its methyltransferase activity.</text>
</comment>
<evidence type="ECO:0000256" key="8">
    <source>
        <dbReference type="SAM" id="MobiDB-lite"/>
    </source>
</evidence>
<keyword evidence="5" id="KW-0411">Iron-sulfur</keyword>
<evidence type="ECO:0000256" key="4">
    <source>
        <dbReference type="ARBA" id="ARBA00023004"/>
    </source>
</evidence>
<organism evidence="9 10">
    <name type="scientific">Kalmanozyma brasiliensis (strain GHG001)</name>
    <name type="common">Yeast</name>
    <name type="synonym">Pseudozyma brasiliensis</name>
    <dbReference type="NCBI Taxonomy" id="1365824"/>
    <lineage>
        <taxon>Eukaryota</taxon>
        <taxon>Fungi</taxon>
        <taxon>Dikarya</taxon>
        <taxon>Basidiomycota</taxon>
        <taxon>Ustilaginomycotina</taxon>
        <taxon>Ustilaginomycetes</taxon>
        <taxon>Ustilaginales</taxon>
        <taxon>Ustilaginaceae</taxon>
        <taxon>Kalmanozyma</taxon>
    </lineage>
</organism>
<feature type="compositionally biased region" description="Acidic residues" evidence="8">
    <location>
        <begin position="273"/>
        <end position="283"/>
    </location>
</feature>
<dbReference type="STRING" id="1365824.V5EWL9"/>
<keyword evidence="10" id="KW-1185">Reference proteome</keyword>
<feature type="compositionally biased region" description="Polar residues" evidence="8">
    <location>
        <begin position="814"/>
        <end position="832"/>
    </location>
</feature>
<evidence type="ECO:0000313" key="10">
    <source>
        <dbReference type="Proteomes" id="UP000019377"/>
    </source>
</evidence>
<evidence type="ECO:0000256" key="5">
    <source>
        <dbReference type="ARBA" id="ARBA00023014"/>
    </source>
</evidence>
<dbReference type="GO" id="GO:0005763">
    <property type="term" value="C:mitochondrial small ribosomal subunit"/>
    <property type="evidence" value="ECO:0007669"/>
    <property type="project" value="TreeGrafter"/>
</dbReference>
<dbReference type="PANTHER" id="PTHR13184:SF5">
    <property type="entry name" value="METHYLTRANSFERASE-LIKE PROTEIN 17, MITOCHONDRIAL"/>
    <property type="match status" value="1"/>
</dbReference>
<sequence>MSGHFSLSSSQARRSRAARFGTSRHATYASPSLSEVASSEQPQRTAEEEEEDDQLALSYASPTGTSTSSIYLPEYVAWAISQLIAAANDPKLLRADHLKLAHLTDPQEHMAEAAHIPPKRSSLLHLATVSPQRYAAILAVLSEVRQRLSTRSPVEGSAEEMEQALPRWTPKTVLDFDCAAGEGLWAAAQVFREEEPTSGSSTSVQQYHGFDRRPNLLKSGKKVAQSSASNASPADPPKAEREVKLKDEGEEIEVDGRTYYEQESAEAVKPAETEDADSEEATEDQPTLDYFTGPKSAMASVSKTFQSVPLSKDLVSIGSSSRSLALSAFALSLMTSDANRFEAVSAMWASGASVIVIIDAASPRGFASIASARAQLLQLGKQDSEGAHVVAPCSHDKPCPLLHPFAISSSVAEAVGARADTGNPAKSSDICGFTARFHTPTFLRRTKHSDRGEENAGYSYVVVKRGERPSLVGEAQRRLDGGEDAKEVEGMVKQLKAEAGKTKTGILDLLRAAKQASAERRTLQEVDANAALTAGADAAAGTVEEGSDDQAMEELLKLLPDALKAEFAANSNDPSSPPQLAPEQLDAIMASIRTTMPTTTTTTSSSFSSPPALAPNEDGTITLPAPSAESELAMRLESYSWPRLIKSPLKKGGHVTLDACCATGNIERFTISKASGKQAYQDARKAKWGDLFPHPSRSRSVVKALNPITALEYSGVEGEGDLMERLVLRAPSKLNSGAQQKGKKGFEITGLDEDEDADSILAELFDDLPPTGDKKVDRGEASYRLISPNLVTPTKKQVKRLNINYANKWDHGGNKTSAKLTKTRTNVVTRQSPRFGEDEGDGFQSSLQSKQPGGGKVRRSSRKKSRGDWDGELFGN</sequence>
<keyword evidence="3" id="KW-0809">Transit peptide</keyword>
<feature type="compositionally biased region" description="Polar residues" evidence="8">
    <location>
        <begin position="29"/>
        <end position="44"/>
    </location>
</feature>
<dbReference type="AlphaFoldDB" id="V5EWL9"/>
<dbReference type="GO" id="GO:0008168">
    <property type="term" value="F:methyltransferase activity"/>
    <property type="evidence" value="ECO:0007669"/>
    <property type="project" value="InterPro"/>
</dbReference>
<keyword evidence="4" id="KW-0408">Iron</keyword>
<dbReference type="InterPro" id="IPR052571">
    <property type="entry name" value="Mt_RNA_Methyltransferase"/>
</dbReference>
<keyword evidence="6" id="KW-0496">Mitochondrion</keyword>
<dbReference type="GO" id="GO:0003735">
    <property type="term" value="F:structural constituent of ribosome"/>
    <property type="evidence" value="ECO:0007669"/>
    <property type="project" value="TreeGrafter"/>
</dbReference>